<accession>A0A2B5QSR1</accession>
<dbReference type="AlphaFoldDB" id="A0A2B5QSR1"/>
<evidence type="ECO:0000313" key="2">
    <source>
        <dbReference type="EMBL" id="PEM68575.1"/>
    </source>
</evidence>
<feature type="region of interest" description="Disordered" evidence="1">
    <location>
        <begin position="379"/>
        <end position="399"/>
    </location>
</feature>
<proteinExistence type="predicted"/>
<dbReference type="EMBL" id="NUDP01000050">
    <property type="protein sequence ID" value="PEM68575.1"/>
    <property type="molecule type" value="Genomic_DNA"/>
</dbReference>
<dbReference type="Proteomes" id="UP000219775">
    <property type="component" value="Unassembled WGS sequence"/>
</dbReference>
<dbReference type="Pfam" id="PF04860">
    <property type="entry name" value="Phage_portal"/>
    <property type="match status" value="1"/>
</dbReference>
<name>A0A2B5QSR1_9BACI</name>
<dbReference type="RefSeq" id="WP_097969080.1">
    <property type="nucleotide sequence ID" value="NZ_NUBH01000003.1"/>
</dbReference>
<organism evidence="2 3">
    <name type="scientific">Bacillus pseudomycoides</name>
    <dbReference type="NCBI Taxonomy" id="64104"/>
    <lineage>
        <taxon>Bacteria</taxon>
        <taxon>Bacillati</taxon>
        <taxon>Bacillota</taxon>
        <taxon>Bacilli</taxon>
        <taxon>Bacillales</taxon>
        <taxon>Bacillaceae</taxon>
        <taxon>Bacillus</taxon>
        <taxon>Bacillus cereus group</taxon>
    </lineage>
</organism>
<reference evidence="2 3" key="1">
    <citation type="submission" date="2017-09" db="EMBL/GenBank/DDBJ databases">
        <title>Large-scale bioinformatics analysis of Bacillus genomes uncovers conserved roles of natural products in bacterial physiology.</title>
        <authorList>
            <consortium name="Agbiome Team Llc"/>
            <person name="Bleich R.M."/>
            <person name="Grubbs K.J."/>
            <person name="Santa Maria K.C."/>
            <person name="Allen S.E."/>
            <person name="Farag S."/>
            <person name="Shank E.A."/>
            <person name="Bowers A."/>
        </authorList>
    </citation>
    <scope>NUCLEOTIDE SEQUENCE [LARGE SCALE GENOMIC DNA]</scope>
    <source>
        <strain evidence="2 3">AFS009893</strain>
    </source>
</reference>
<dbReference type="InterPro" id="IPR006944">
    <property type="entry name" value="Phage/GTA_portal"/>
</dbReference>
<feature type="compositionally biased region" description="Low complexity" evidence="1">
    <location>
        <begin position="389"/>
        <end position="399"/>
    </location>
</feature>
<sequence>MGLIDWIGGWFGKRSRADLKSCFYEVSIDYFFKKLAVNTCVDLIANTLVRCEFQTFEKGKEVRKGNHYLFNVQPNQNQNASQFMHSLVSHLIYDNECLVIMHNDQLYIADSFSKEEFALKENIYKGVTVKNFTFTEKVFKESEVFYFQLNDENIMNVIDGLYSSWGKLITSATSIYKRSNAMRVVVKGEFLRAQTPEMQQQMDAMFNEQFKAFFEADNAGAVFQLQDGYTLENFSNTSKGNKLDSRDIKALVDDIIDFVSMAFHVPKGMLKGDVVDVSKQTDNFLMFCINPLVELIADEINRKFYKKEEYLERTYLKVDTSRIKYVDITQLASACDVFFRIGANSINDILRMLGREPINEEWANKRYVTKNYESVENAAALGGGDENDSNGNSENQKSI</sequence>
<dbReference type="InterPro" id="IPR006427">
    <property type="entry name" value="Portal_HK97"/>
</dbReference>
<gene>
    <name evidence="2" type="ORF">CN613_14220</name>
</gene>
<evidence type="ECO:0000256" key="1">
    <source>
        <dbReference type="SAM" id="MobiDB-lite"/>
    </source>
</evidence>
<comment type="caution">
    <text evidence="2">The sequence shown here is derived from an EMBL/GenBank/DDBJ whole genome shotgun (WGS) entry which is preliminary data.</text>
</comment>
<evidence type="ECO:0000313" key="3">
    <source>
        <dbReference type="Proteomes" id="UP000219775"/>
    </source>
</evidence>
<protein>
    <submittedName>
        <fullName evidence="2">Phage portal protein</fullName>
    </submittedName>
</protein>
<dbReference type="NCBIfam" id="TIGR01537">
    <property type="entry name" value="portal_HK97"/>
    <property type="match status" value="1"/>
</dbReference>